<name>A0A5B7D2H1_PORTR</name>
<evidence type="ECO:0000313" key="1">
    <source>
        <dbReference type="EMBL" id="MPC13933.1"/>
    </source>
</evidence>
<gene>
    <name evidence="1" type="ORF">E2C01_006682</name>
</gene>
<evidence type="ECO:0000313" key="2">
    <source>
        <dbReference type="Proteomes" id="UP000324222"/>
    </source>
</evidence>
<dbReference type="Proteomes" id="UP000324222">
    <property type="component" value="Unassembled WGS sequence"/>
</dbReference>
<protein>
    <submittedName>
        <fullName evidence="1">Uncharacterized protein</fullName>
    </submittedName>
</protein>
<keyword evidence="2" id="KW-1185">Reference proteome</keyword>
<sequence>MGSGRHLHVGLNPTAYCFEAMPFVEWFKVTYMSP</sequence>
<proteinExistence type="predicted"/>
<comment type="caution">
    <text evidence="1">The sequence shown here is derived from an EMBL/GenBank/DDBJ whole genome shotgun (WGS) entry which is preliminary data.</text>
</comment>
<dbReference type="EMBL" id="VSRR010000316">
    <property type="protein sequence ID" value="MPC13933.1"/>
    <property type="molecule type" value="Genomic_DNA"/>
</dbReference>
<accession>A0A5B7D2H1</accession>
<organism evidence="1 2">
    <name type="scientific">Portunus trituberculatus</name>
    <name type="common">Swimming crab</name>
    <name type="synonym">Neptunus trituberculatus</name>
    <dbReference type="NCBI Taxonomy" id="210409"/>
    <lineage>
        <taxon>Eukaryota</taxon>
        <taxon>Metazoa</taxon>
        <taxon>Ecdysozoa</taxon>
        <taxon>Arthropoda</taxon>
        <taxon>Crustacea</taxon>
        <taxon>Multicrustacea</taxon>
        <taxon>Malacostraca</taxon>
        <taxon>Eumalacostraca</taxon>
        <taxon>Eucarida</taxon>
        <taxon>Decapoda</taxon>
        <taxon>Pleocyemata</taxon>
        <taxon>Brachyura</taxon>
        <taxon>Eubrachyura</taxon>
        <taxon>Portunoidea</taxon>
        <taxon>Portunidae</taxon>
        <taxon>Portuninae</taxon>
        <taxon>Portunus</taxon>
    </lineage>
</organism>
<dbReference type="AlphaFoldDB" id="A0A5B7D2H1"/>
<reference evidence="1 2" key="1">
    <citation type="submission" date="2019-05" db="EMBL/GenBank/DDBJ databases">
        <title>Another draft genome of Portunus trituberculatus and its Hox gene families provides insights of decapod evolution.</title>
        <authorList>
            <person name="Jeong J.-H."/>
            <person name="Song I."/>
            <person name="Kim S."/>
            <person name="Choi T."/>
            <person name="Kim D."/>
            <person name="Ryu S."/>
            <person name="Kim W."/>
        </authorList>
    </citation>
    <scope>NUCLEOTIDE SEQUENCE [LARGE SCALE GENOMIC DNA]</scope>
    <source>
        <tissue evidence="1">Muscle</tissue>
    </source>
</reference>